<dbReference type="Pfam" id="PF09339">
    <property type="entry name" value="HTH_IclR"/>
    <property type="match status" value="1"/>
</dbReference>
<dbReference type="InterPro" id="IPR005471">
    <property type="entry name" value="Tscrpt_reg_IclR_N"/>
</dbReference>
<keyword evidence="1" id="KW-0805">Transcription regulation</keyword>
<feature type="domain" description="IclR-ED" evidence="5">
    <location>
        <begin position="65"/>
        <end position="252"/>
    </location>
</feature>
<evidence type="ECO:0000256" key="1">
    <source>
        <dbReference type="ARBA" id="ARBA00023015"/>
    </source>
</evidence>
<dbReference type="Gene3D" id="1.10.10.10">
    <property type="entry name" value="Winged helix-like DNA-binding domain superfamily/Winged helix DNA-binding domain"/>
    <property type="match status" value="1"/>
</dbReference>
<dbReference type="InterPro" id="IPR036388">
    <property type="entry name" value="WH-like_DNA-bd_sf"/>
</dbReference>
<dbReference type="InterPro" id="IPR029016">
    <property type="entry name" value="GAF-like_dom_sf"/>
</dbReference>
<evidence type="ECO:0000256" key="3">
    <source>
        <dbReference type="ARBA" id="ARBA00023163"/>
    </source>
</evidence>
<keyword evidence="2" id="KW-0238">DNA-binding</keyword>
<proteinExistence type="predicted"/>
<evidence type="ECO:0000313" key="6">
    <source>
        <dbReference type="EMBL" id="XFO66738.1"/>
    </source>
</evidence>
<accession>A0ABZ3IMU5</accession>
<dbReference type="InterPro" id="IPR014757">
    <property type="entry name" value="Tscrpt_reg_IclR_C"/>
</dbReference>
<evidence type="ECO:0000313" key="7">
    <source>
        <dbReference type="Proteomes" id="UP000216752"/>
    </source>
</evidence>
<dbReference type="SUPFAM" id="SSF55781">
    <property type="entry name" value="GAF domain-like"/>
    <property type="match status" value="1"/>
</dbReference>
<protein>
    <submittedName>
        <fullName evidence="6">HTH-type transcriptional regulator XynR</fullName>
    </submittedName>
</protein>
<dbReference type="PANTHER" id="PTHR30136">
    <property type="entry name" value="HELIX-TURN-HELIX TRANSCRIPTIONAL REGULATOR, ICLR FAMILY"/>
    <property type="match status" value="1"/>
</dbReference>
<gene>
    <name evidence="6" type="primary">xynR_3</name>
    <name evidence="6" type="ORF">SPSIL_028980</name>
</gene>
<dbReference type="SUPFAM" id="SSF46785">
    <property type="entry name" value="Winged helix' DNA-binding domain"/>
    <property type="match status" value="1"/>
</dbReference>
<dbReference type="PROSITE" id="PS51077">
    <property type="entry name" value="HTH_ICLR"/>
    <property type="match status" value="1"/>
</dbReference>
<dbReference type="Proteomes" id="UP000216752">
    <property type="component" value="Chromosome"/>
</dbReference>
<dbReference type="PANTHER" id="PTHR30136:SF24">
    <property type="entry name" value="HTH-TYPE TRANSCRIPTIONAL REPRESSOR ALLR"/>
    <property type="match status" value="1"/>
</dbReference>
<evidence type="ECO:0000259" key="4">
    <source>
        <dbReference type="PROSITE" id="PS51077"/>
    </source>
</evidence>
<reference evidence="6" key="1">
    <citation type="submission" date="2024-05" db="EMBL/GenBank/DDBJ databases">
        <title>Isolation and characterization of Sporomusa carbonis sp. nov., a carboxydotrophic hydrogenogen in the genus of Sporomusa isolated from a charcoal burning pile.</title>
        <authorList>
            <person name="Boeer T."/>
            <person name="Rosenbaum F."/>
            <person name="Eysell L."/>
            <person name="Mueller V."/>
            <person name="Daniel R."/>
            <person name="Poehlein A."/>
        </authorList>
    </citation>
    <scope>NUCLEOTIDE SEQUENCE [LARGE SCALE GENOMIC DNA]</scope>
    <source>
        <strain evidence="6">DSM 10669</strain>
    </source>
</reference>
<evidence type="ECO:0000259" key="5">
    <source>
        <dbReference type="PROSITE" id="PS51078"/>
    </source>
</evidence>
<name>A0ABZ3IMU5_9FIRM</name>
<organism evidence="6 7">
    <name type="scientific">Sporomusa silvacetica DSM 10669</name>
    <dbReference type="NCBI Taxonomy" id="1123289"/>
    <lineage>
        <taxon>Bacteria</taxon>
        <taxon>Bacillati</taxon>
        <taxon>Bacillota</taxon>
        <taxon>Negativicutes</taxon>
        <taxon>Selenomonadales</taxon>
        <taxon>Sporomusaceae</taxon>
        <taxon>Sporomusa</taxon>
    </lineage>
</organism>
<feature type="domain" description="HTH iclR-type" evidence="4">
    <location>
        <begin position="1"/>
        <end position="64"/>
    </location>
</feature>
<dbReference type="SMART" id="SM00346">
    <property type="entry name" value="HTH_ICLR"/>
    <property type="match status" value="1"/>
</dbReference>
<dbReference type="Pfam" id="PF01614">
    <property type="entry name" value="IclR_C"/>
    <property type="match status" value="1"/>
</dbReference>
<keyword evidence="3" id="KW-0804">Transcription</keyword>
<dbReference type="PROSITE" id="PS51078">
    <property type="entry name" value="ICLR_ED"/>
    <property type="match status" value="1"/>
</dbReference>
<dbReference type="RefSeq" id="WP_169717900.1">
    <property type="nucleotide sequence ID" value="NZ_CP155573.1"/>
</dbReference>
<dbReference type="EMBL" id="CP155573">
    <property type="protein sequence ID" value="XFO66738.1"/>
    <property type="molecule type" value="Genomic_DNA"/>
</dbReference>
<dbReference type="Gene3D" id="3.30.450.40">
    <property type="match status" value="1"/>
</dbReference>
<sequence>MEWLKRFVAIMDIISNSMADGVSITEIANTTGLSKGTLHRVLQDMVSHSLIAQNIDTKKYWLGPKPMVWGSKFVLGQDPAGLLSQYCDLLAERTNLYTFLCRINEGEVYCIYTRQPSKFSKKYFVHVGQRMPIHCTAAAKSILAFLPSSHINLIIAHNNMIKFTDHTKTDVNQIIGELQAIKETGVAFCREELEVGISGISTPIFAGNEKAAFSISLLSDATFINQQENSLVHEIIQIGQQASEHMGRVHLLTSVKNSEL</sequence>
<dbReference type="InterPro" id="IPR036390">
    <property type="entry name" value="WH_DNA-bd_sf"/>
</dbReference>
<evidence type="ECO:0000256" key="2">
    <source>
        <dbReference type="ARBA" id="ARBA00023125"/>
    </source>
</evidence>
<keyword evidence="7" id="KW-1185">Reference proteome</keyword>
<dbReference type="InterPro" id="IPR050707">
    <property type="entry name" value="HTH_MetabolicPath_Reg"/>
</dbReference>